<dbReference type="Proteomes" id="UP001497522">
    <property type="component" value="Chromosome 9"/>
</dbReference>
<comment type="pathway">
    <text evidence="2">Protein modification; protein glycosylation.</text>
</comment>
<evidence type="ECO:0000256" key="9">
    <source>
        <dbReference type="ARBA" id="ARBA00023034"/>
    </source>
</evidence>
<evidence type="ECO:0000256" key="5">
    <source>
        <dbReference type="ARBA" id="ARBA00022679"/>
    </source>
</evidence>
<evidence type="ECO:0000256" key="12">
    <source>
        <dbReference type="SAM" id="MobiDB-lite"/>
    </source>
</evidence>
<accession>A0ABP1C231</accession>
<evidence type="ECO:0000313" key="16">
    <source>
        <dbReference type="Proteomes" id="UP001497522"/>
    </source>
</evidence>
<keyword evidence="9" id="KW-0333">Golgi apparatus</keyword>
<dbReference type="SMART" id="SM00908">
    <property type="entry name" value="Gal-bind_lectin"/>
    <property type="match status" value="1"/>
</dbReference>
<feature type="domain" description="Galectin" evidence="14">
    <location>
        <begin position="207"/>
        <end position="413"/>
    </location>
</feature>
<keyword evidence="4" id="KW-0328">Glycosyltransferase</keyword>
<dbReference type="InterPro" id="IPR013320">
    <property type="entry name" value="ConA-like_dom_sf"/>
</dbReference>
<keyword evidence="5" id="KW-0808">Transferase</keyword>
<evidence type="ECO:0000259" key="14">
    <source>
        <dbReference type="PROSITE" id="PS51304"/>
    </source>
</evidence>
<dbReference type="CDD" id="cd00070">
    <property type="entry name" value="GLECT"/>
    <property type="match status" value="1"/>
</dbReference>
<evidence type="ECO:0000256" key="1">
    <source>
        <dbReference type="ARBA" id="ARBA00004323"/>
    </source>
</evidence>
<keyword evidence="10 13" id="KW-0472">Membrane</keyword>
<sequence length="691" mass="77595">MRRVGGAGRSGGLRFLGYRWRYVQMLVAIVAMGMIVICIQAPHILFKTNDSNPKIQSKSSLNSISESGWDQRDDQTPSNNIIVGTEFLWDGQKHSLQQTQEAPIGSASGHQHRLARDRSGRAIPASLSLKKMAEDAWFAGAQAWIEIEEASGNNNTENSFETKIDNRMQLITAEGRNVGVKTPLVTKDLSCPLSLSMTGKELKEANGEMLLPCGLQRNSVIKVVGKPHAAHVEYMPRIAQTGAILYANVSQFVVELKGLKAVDGEEPPRILHVNPRLKGDWSSHPVIEHNTCYRGQWGQGLRCEGWEASDSNNLVDGKPKCEKWLRKDEMEPEPEMAGWLGKLLGQQETMEWGYPFAEGHSFVLTVQVGHQGFHINVDGRHISSFPYRFGYVVEEATGVTVAGDVEVDTVMATELPHTHPSFTPELVLEFSEAWKAPHLPTGPIDLFIGILSSSNHFAARMAIRKTWLQYEIIRSSNVVARFFVALHSSKSINLELKKEAAYFGDIVIVPFLDHYDLVVLKTVAICDFGVRNVSAKHVMKCDDDTFVRVDRVLQEVYRVSTGQGLYMGNMNEYHVPLRTGKWAVTFEEWPEIVYPTYANGPGYIVSQDIAHFIASCYRNDTLRLFKMEDVSMGMWVGQFGVTNKNVPLHYENSLRFCQFGCVEHFFTAHYQSPRTMLCMWESGDGKCCNKR</sequence>
<dbReference type="InterPro" id="IPR002659">
    <property type="entry name" value="Glyco_trans_31"/>
</dbReference>
<keyword evidence="7" id="KW-0735">Signal-anchor</keyword>
<name>A0ABP1C231_9BRYO</name>
<evidence type="ECO:0000256" key="8">
    <source>
        <dbReference type="ARBA" id="ARBA00022989"/>
    </source>
</evidence>
<reference evidence="15" key="1">
    <citation type="submission" date="2024-03" db="EMBL/GenBank/DDBJ databases">
        <authorList>
            <consortium name="ELIXIR-Norway"/>
            <consortium name="Elixir Norway"/>
        </authorList>
    </citation>
    <scope>NUCLEOTIDE SEQUENCE</scope>
</reference>
<comment type="similarity">
    <text evidence="3">Belongs to the glycosyltransferase 31 family.</text>
</comment>
<dbReference type="Pfam" id="PF01762">
    <property type="entry name" value="Galactosyl_T"/>
    <property type="match status" value="1"/>
</dbReference>
<dbReference type="PANTHER" id="PTHR11214:SF286">
    <property type="entry name" value="HYDROXYPROLINE O-GALACTOSYLTRANSFERASE GALT4"/>
    <property type="match status" value="1"/>
</dbReference>
<organism evidence="15 16">
    <name type="scientific">Sphagnum jensenii</name>
    <dbReference type="NCBI Taxonomy" id="128206"/>
    <lineage>
        <taxon>Eukaryota</taxon>
        <taxon>Viridiplantae</taxon>
        <taxon>Streptophyta</taxon>
        <taxon>Embryophyta</taxon>
        <taxon>Bryophyta</taxon>
        <taxon>Sphagnophytina</taxon>
        <taxon>Sphagnopsida</taxon>
        <taxon>Sphagnales</taxon>
        <taxon>Sphagnaceae</taxon>
        <taxon>Sphagnum</taxon>
    </lineage>
</organism>
<proteinExistence type="inferred from homology"/>
<evidence type="ECO:0000256" key="10">
    <source>
        <dbReference type="ARBA" id="ARBA00023136"/>
    </source>
</evidence>
<comment type="subcellular location">
    <subcellularLocation>
        <location evidence="1">Golgi apparatus membrane</location>
        <topology evidence="1">Single-pass type II membrane protein</topology>
    </subcellularLocation>
</comment>
<feature type="compositionally biased region" description="Polar residues" evidence="12">
    <location>
        <begin position="56"/>
        <end position="68"/>
    </location>
</feature>
<gene>
    <name evidence="15" type="ORF">CSSPJE1EN2_LOCUS24092</name>
</gene>
<evidence type="ECO:0000256" key="7">
    <source>
        <dbReference type="ARBA" id="ARBA00022968"/>
    </source>
</evidence>
<evidence type="ECO:0000256" key="11">
    <source>
        <dbReference type="ARBA" id="ARBA00023211"/>
    </source>
</evidence>
<keyword evidence="11" id="KW-0464">Manganese</keyword>
<dbReference type="PANTHER" id="PTHR11214">
    <property type="entry name" value="BETA-1,3-N-ACETYLGLUCOSAMINYLTRANSFERASE"/>
    <property type="match status" value="1"/>
</dbReference>
<protein>
    <recommendedName>
        <fullName evidence="14">Galectin domain-containing protein</fullName>
    </recommendedName>
</protein>
<evidence type="ECO:0000256" key="6">
    <source>
        <dbReference type="ARBA" id="ARBA00022692"/>
    </source>
</evidence>
<keyword evidence="8 13" id="KW-1133">Transmembrane helix</keyword>
<evidence type="ECO:0000256" key="2">
    <source>
        <dbReference type="ARBA" id="ARBA00004922"/>
    </source>
</evidence>
<dbReference type="PROSITE" id="PS51304">
    <property type="entry name" value="GALECTIN"/>
    <property type="match status" value="1"/>
</dbReference>
<feature type="region of interest" description="Disordered" evidence="12">
    <location>
        <begin position="56"/>
        <end position="78"/>
    </location>
</feature>
<evidence type="ECO:0000256" key="4">
    <source>
        <dbReference type="ARBA" id="ARBA00022676"/>
    </source>
</evidence>
<dbReference type="InterPro" id="IPR001079">
    <property type="entry name" value="Galectin_CRD"/>
</dbReference>
<keyword evidence="16" id="KW-1185">Reference proteome</keyword>
<evidence type="ECO:0000313" key="15">
    <source>
        <dbReference type="EMBL" id="CAK9882841.1"/>
    </source>
</evidence>
<feature type="transmembrane region" description="Helical" evidence="13">
    <location>
        <begin position="21"/>
        <end position="46"/>
    </location>
</feature>
<dbReference type="SUPFAM" id="SSF49899">
    <property type="entry name" value="Concanavalin A-like lectins/glucanases"/>
    <property type="match status" value="1"/>
</dbReference>
<evidence type="ECO:0000256" key="3">
    <source>
        <dbReference type="ARBA" id="ARBA00008661"/>
    </source>
</evidence>
<dbReference type="EMBL" id="OZ023710">
    <property type="protein sequence ID" value="CAK9882841.1"/>
    <property type="molecule type" value="Genomic_DNA"/>
</dbReference>
<dbReference type="Gene3D" id="2.60.120.200">
    <property type="match status" value="2"/>
</dbReference>
<keyword evidence="6 13" id="KW-0812">Transmembrane</keyword>
<evidence type="ECO:0000256" key="13">
    <source>
        <dbReference type="SAM" id="Phobius"/>
    </source>
</evidence>
<dbReference type="Pfam" id="PF00337">
    <property type="entry name" value="Gal-bind_lectin"/>
    <property type="match status" value="1"/>
</dbReference>
<dbReference type="Gene3D" id="3.90.550.50">
    <property type="match status" value="1"/>
</dbReference>